<accession>A0A7W9JG89</accession>
<evidence type="ECO:0000313" key="4">
    <source>
        <dbReference type="Proteomes" id="UP000549971"/>
    </source>
</evidence>
<evidence type="ECO:0000313" key="3">
    <source>
        <dbReference type="EMBL" id="MBB5841581.1"/>
    </source>
</evidence>
<dbReference type="RefSeq" id="WP_184805129.1">
    <property type="nucleotide sequence ID" value="NZ_JACHMY010000001.1"/>
</dbReference>
<dbReference type="Proteomes" id="UP000549971">
    <property type="component" value="Unassembled WGS sequence"/>
</dbReference>
<name>A0A7W9JG89_9ACTN</name>
<reference evidence="3 4" key="1">
    <citation type="submission" date="2020-08" db="EMBL/GenBank/DDBJ databases">
        <title>Sequencing the genomes of 1000 actinobacteria strains.</title>
        <authorList>
            <person name="Klenk H.-P."/>
        </authorList>
    </citation>
    <scope>NUCLEOTIDE SEQUENCE [LARGE SCALE GENOMIC DNA]</scope>
    <source>
        <strain evidence="3 4">DSM 28967</strain>
    </source>
</reference>
<gene>
    <name evidence="3" type="ORF">HDA39_008315</name>
</gene>
<keyword evidence="4" id="KW-1185">Reference proteome</keyword>
<dbReference type="Pfam" id="PF18155">
    <property type="entry name" value="pPIWI_RE_Z"/>
    <property type="match status" value="1"/>
</dbReference>
<dbReference type="EMBL" id="JACHMY010000001">
    <property type="protein sequence ID" value="MBB5841581.1"/>
    <property type="molecule type" value="Genomic_DNA"/>
</dbReference>
<feature type="compositionally biased region" description="Basic residues" evidence="1">
    <location>
        <begin position="398"/>
        <end position="408"/>
    </location>
</feature>
<evidence type="ECO:0000256" key="1">
    <source>
        <dbReference type="SAM" id="MobiDB-lite"/>
    </source>
</evidence>
<proteinExistence type="predicted"/>
<organism evidence="3 4">
    <name type="scientific">Kribbella italica</name>
    <dbReference type="NCBI Taxonomy" id="1540520"/>
    <lineage>
        <taxon>Bacteria</taxon>
        <taxon>Bacillati</taxon>
        <taxon>Actinomycetota</taxon>
        <taxon>Actinomycetes</taxon>
        <taxon>Propionibacteriales</taxon>
        <taxon>Kribbellaceae</taxon>
        <taxon>Kribbella</taxon>
    </lineage>
</organism>
<protein>
    <recommendedName>
        <fullName evidence="2">pPIWI-RE three-gene island domain-containing protein</fullName>
    </recommendedName>
</protein>
<evidence type="ECO:0000259" key="2">
    <source>
        <dbReference type="Pfam" id="PF18155"/>
    </source>
</evidence>
<feature type="domain" description="pPIWI-RE three-gene island" evidence="2">
    <location>
        <begin position="25"/>
        <end position="184"/>
    </location>
</feature>
<sequence>MRSRSDWHQEILSQLSDGWPDDVAVRPGDLLDVELGLRLLERVTPTWTAIDAWTLLGGYPYSDVLAETGAEQRLMIRRARHYLWDLRRRYEWRRLLSMYLEVPRHLRAYDFGEVDETPVRRDPSRAARRFDVYDRLLTSPPTFVRSALPRAEAGQFQFVARERHYAVTIPAELVPDAPNRGHDLTAMPAALGAAIEVSWKELEAAARSMDALEQTDGERPNRWTERLQRVELLMRDDAAGRFSRSDAFRVDGLLNLVGMVGAGKSTVRDILAFWAATRSGRHITIVVGDVAETLAIVHQFERLGLSAAPILGQSTRERHIERLHRRVAGTGAASMLQHRHPGFTFLSSACPLDALRGFEAPHPLAIGEAPCGSLIPVEPAEDFAHSLASSESPEGSRRRPGRAPRRHSCPLWSSCPRHHGARSLVDAQIWVTTSAGLVHSAVPRQLQDENLRYLELVCRRSDLVIVDEADRVQIQLDAAFAPSLTLIGRSPNSWLDQVAGHAVSELARRGRIQLSAREVDDWTGAVNTVTAAANRLYALLINDSGLRGWITEEYFSAHTLHQWLINAWFPEDHSRDDHDQVDPERLEAMRRVGEILDQFRNEPLEMRSADSGDELAPEVNQLVALALELLHAPRGSSIRDRLRSVLLDLVELNEDIEAHTTRFEFTLILAALHHRLNFMTTLWPRVEAALNLESASNVLSRRPPRDYEPMIPESPMGNVLGFQFRPGERERDGDQSGELSFFRCGGVGRELLMELHNLPAVDDRPGPNVLFMSATSWAGTSSRYHLHAPVGAVLRPHQREVEAVLGTEFRKEFLHWPDSHEPLRLSGAPPEQRGKVLTAMLRQLAEPDRSLTGATSMLEDELAAITDPDRRRVLLLVGSYQEAEQATTYLRSLPEWKDRVVQLISDDADLDTLWTLRRGDVAAFGRTGGEILVAPLLAVERGHNIVLPDGRAAIGTAYFLARPHPRPDDISLAVNAINDWAVRQIRDGTGEFRRAVRSAGSADAAARSFRAKAAKLWNRYLTRQLIWSHLPEEEKNAFTWDQLVVIWQVIGRLVRGGVPARVVFVDAAFSPREAGFRSLDTPDTSLLVSMRELLAPYFDEQSSRPALDKSLVEALYEPLYRALVEMN</sequence>
<dbReference type="InterPro" id="IPR055254">
    <property type="entry name" value="pPIWI_RE_Z"/>
</dbReference>
<dbReference type="InterPro" id="IPR027417">
    <property type="entry name" value="P-loop_NTPase"/>
</dbReference>
<dbReference type="AlphaFoldDB" id="A0A7W9JG89"/>
<dbReference type="SUPFAM" id="SSF52540">
    <property type="entry name" value="P-loop containing nucleoside triphosphate hydrolases"/>
    <property type="match status" value="1"/>
</dbReference>
<feature type="region of interest" description="Disordered" evidence="1">
    <location>
        <begin position="385"/>
        <end position="408"/>
    </location>
</feature>
<comment type="caution">
    <text evidence="3">The sequence shown here is derived from an EMBL/GenBank/DDBJ whole genome shotgun (WGS) entry which is preliminary data.</text>
</comment>